<dbReference type="RefSeq" id="WP_012958803.1">
    <property type="nucleotide sequence ID" value="NC_013791.2"/>
</dbReference>
<evidence type="ECO:0000313" key="3">
    <source>
        <dbReference type="Proteomes" id="UP000001544"/>
    </source>
</evidence>
<sequence length="346" mass="38824">MKKITEIVGILSAALLIVGCQNSDNDLEEMNAEPTEEGAAGENNQDNKEELKTNDDNNVIDKNEEALPEADENDIDAYTRTVETPTYLIGSQYIEAEVDGIVRFYTAFSIKRDEDQKLSREDTIEISLNEGDLSEQDILSTYADISVDWPKLHLHFNEDGNELSATSAQSVLFYDSLFAISDLYGIEEVLFFNSEGEEDIIVAERGIDEPIIVQNERGLTRGYYTVYDEELKETLFLAGGELGEQVEHERGESLSFPETVETMNSVDREDAFYSSAIVEGMEIVNSSMENGSATVRYAAEEEIVTEEDLIVFERAMQLAALDFHAEEIRLINHTTEESITYPLIGQ</sequence>
<evidence type="ECO:0000256" key="1">
    <source>
        <dbReference type="SAM" id="MobiDB-lite"/>
    </source>
</evidence>
<feature type="compositionally biased region" description="Acidic residues" evidence="1">
    <location>
        <begin position="27"/>
        <end position="36"/>
    </location>
</feature>
<dbReference type="HOGENOM" id="CLU_800898_0_0_9"/>
<name>D3FQS1_ALKPO</name>
<reference evidence="2 3" key="1">
    <citation type="journal article" date="2011" name="Environ. Microbiol.">
        <title>Genome of alkaliphilic Bacillus pseudofirmus OF4 reveals adaptations that support the ability to grow in an external pH range from 7.5 to 11.4.</title>
        <authorList>
            <person name="Janto B."/>
            <person name="Ahmed A."/>
            <person name="Ito M."/>
            <person name="Liu J."/>
            <person name="Hicks D.B."/>
            <person name="Pagni S."/>
            <person name="Fackelmayer O.J."/>
            <person name="Smith T.A."/>
            <person name="Earl J."/>
            <person name="Elbourne L.D."/>
            <person name="Hassan K."/>
            <person name="Paulsen I.T."/>
            <person name="Kolsto A.B."/>
            <person name="Tourasse N.J."/>
            <person name="Ehrlich G.D."/>
            <person name="Boissy R."/>
            <person name="Ivey D.M."/>
            <person name="Li G."/>
            <person name="Xue Y."/>
            <person name="Ma Y."/>
            <person name="Hu F.Z."/>
            <person name="Krulwich T.A."/>
        </authorList>
    </citation>
    <scope>NUCLEOTIDE SEQUENCE [LARGE SCALE GENOMIC DNA]</scope>
    <source>
        <strain evidence="3">ATCC BAA-2126 / JCM 17055 / OF4</strain>
    </source>
</reference>
<evidence type="ECO:0000313" key="2">
    <source>
        <dbReference type="EMBL" id="ADC51441.1"/>
    </source>
</evidence>
<organism evidence="2 3">
    <name type="scientific">Alkalihalophilus pseudofirmus (strain ATCC BAA-2126 / JCM 17055 / OF4)</name>
    <name type="common">Bacillus pseudofirmus</name>
    <dbReference type="NCBI Taxonomy" id="398511"/>
    <lineage>
        <taxon>Bacteria</taxon>
        <taxon>Bacillati</taxon>
        <taxon>Bacillota</taxon>
        <taxon>Bacilli</taxon>
        <taxon>Bacillales</taxon>
        <taxon>Bacillaceae</taxon>
        <taxon>Alkalihalophilus</taxon>
    </lineage>
</organism>
<gene>
    <name evidence="2" type="ordered locus">BpOF4_16990</name>
</gene>
<dbReference type="AlphaFoldDB" id="D3FQS1"/>
<keyword evidence="3" id="KW-1185">Reference proteome</keyword>
<dbReference type="eggNOG" id="ENOG5033K16">
    <property type="taxonomic scope" value="Bacteria"/>
</dbReference>
<dbReference type="STRING" id="398511.BpOF4_16990"/>
<protein>
    <submittedName>
        <fullName evidence="2">Uncharacterized protein</fullName>
    </submittedName>
</protein>
<feature type="compositionally biased region" description="Basic and acidic residues" evidence="1">
    <location>
        <begin position="45"/>
        <end position="65"/>
    </location>
</feature>
<dbReference type="EMBL" id="CP001878">
    <property type="protein sequence ID" value="ADC51441.1"/>
    <property type="molecule type" value="Genomic_DNA"/>
</dbReference>
<dbReference type="Proteomes" id="UP000001544">
    <property type="component" value="Chromosome"/>
</dbReference>
<dbReference type="PROSITE" id="PS51257">
    <property type="entry name" value="PROKAR_LIPOPROTEIN"/>
    <property type="match status" value="1"/>
</dbReference>
<accession>D3FQS1</accession>
<dbReference type="KEGG" id="bpf:BpOF4_16990"/>
<feature type="region of interest" description="Disordered" evidence="1">
    <location>
        <begin position="27"/>
        <end position="66"/>
    </location>
</feature>
<proteinExistence type="predicted"/>